<dbReference type="RefSeq" id="WP_141790561.1">
    <property type="nucleotide sequence ID" value="NZ_BAAAKX010000008.1"/>
</dbReference>
<dbReference type="PANTHER" id="PTHR46211">
    <property type="entry name" value="GLYCEROPHOSPHORYL DIESTER PHOSPHODIESTERASE"/>
    <property type="match status" value="1"/>
</dbReference>
<dbReference type="Gene3D" id="3.20.20.190">
    <property type="entry name" value="Phosphatidylinositol (PI) phosphodiesterase"/>
    <property type="match status" value="1"/>
</dbReference>
<dbReference type="PROSITE" id="PS51704">
    <property type="entry name" value="GP_PDE"/>
    <property type="match status" value="1"/>
</dbReference>
<dbReference type="AlphaFoldDB" id="A0A542Z7P5"/>
<gene>
    <name evidence="2" type="ORF">FB474_3965</name>
</gene>
<dbReference type="GO" id="GO:0006629">
    <property type="term" value="P:lipid metabolic process"/>
    <property type="evidence" value="ECO:0007669"/>
    <property type="project" value="InterPro"/>
</dbReference>
<dbReference type="PANTHER" id="PTHR46211:SF1">
    <property type="entry name" value="GLYCEROPHOSPHODIESTER PHOSPHODIESTERASE, CYTOPLASMIC"/>
    <property type="match status" value="1"/>
</dbReference>
<dbReference type="Proteomes" id="UP000319514">
    <property type="component" value="Unassembled WGS sequence"/>
</dbReference>
<dbReference type="SUPFAM" id="SSF51695">
    <property type="entry name" value="PLC-like phosphodiesterases"/>
    <property type="match status" value="1"/>
</dbReference>
<reference evidence="2 3" key="1">
    <citation type="submission" date="2019-06" db="EMBL/GenBank/DDBJ databases">
        <title>Sequencing the genomes of 1000 actinobacteria strains.</title>
        <authorList>
            <person name="Klenk H.-P."/>
        </authorList>
    </citation>
    <scope>NUCLEOTIDE SEQUENCE [LARGE SCALE GENOMIC DNA]</scope>
    <source>
        <strain evidence="2 3">DSM 18082</strain>
    </source>
</reference>
<dbReference type="CDD" id="cd08556">
    <property type="entry name" value="GDPD"/>
    <property type="match status" value="1"/>
</dbReference>
<protein>
    <submittedName>
        <fullName evidence="2">Glycerophosphoryl diester phosphodiesterase</fullName>
    </submittedName>
</protein>
<dbReference type="GO" id="GO:0008081">
    <property type="term" value="F:phosphoric diester hydrolase activity"/>
    <property type="evidence" value="ECO:0007669"/>
    <property type="project" value="InterPro"/>
</dbReference>
<evidence type="ECO:0000259" key="1">
    <source>
        <dbReference type="PROSITE" id="PS51704"/>
    </source>
</evidence>
<dbReference type="OrthoDB" id="9758957at2"/>
<name>A0A542Z7P5_9MICO</name>
<keyword evidence="3" id="KW-1185">Reference proteome</keyword>
<proteinExistence type="predicted"/>
<dbReference type="InterPro" id="IPR030395">
    <property type="entry name" value="GP_PDE_dom"/>
</dbReference>
<evidence type="ECO:0000313" key="2">
    <source>
        <dbReference type="EMBL" id="TQL56349.1"/>
    </source>
</evidence>
<accession>A0A542Z7P5</accession>
<feature type="domain" description="GP-PDE" evidence="1">
    <location>
        <begin position="19"/>
        <end position="256"/>
    </location>
</feature>
<dbReference type="InterPro" id="IPR017946">
    <property type="entry name" value="PLC-like_Pdiesterase_TIM-brl"/>
</dbReference>
<sequence length="261" mass="27451">MGWDERWGKSSGTVFGGRPTVLGHRGLGRGPGENTRETLRQAVEVGLRWVETDVRRTADDQLVVGHFPTWPDGSFVAQLSLAQARELGACTLAEYVGDLPAGIGVNLDVKSCLEDALRPAGATTAGLLAPAAEDLASRRPVLATSFDPAALLGLRAGAPGVSLGLLTWVGFPLRKAVPAAVHLGVDVLVAHWTSFGPNEVDRAPVHAPPKESIAVAHEAGLEVVVWCPDVERARELLQDGADAVVVDDVPRVLPALRGLAD</sequence>
<dbReference type="EMBL" id="VFOQ01000003">
    <property type="protein sequence ID" value="TQL56349.1"/>
    <property type="molecule type" value="Genomic_DNA"/>
</dbReference>
<evidence type="ECO:0000313" key="3">
    <source>
        <dbReference type="Proteomes" id="UP000319514"/>
    </source>
</evidence>
<dbReference type="Pfam" id="PF03009">
    <property type="entry name" value="GDPD"/>
    <property type="match status" value="1"/>
</dbReference>
<comment type="caution">
    <text evidence="2">The sequence shown here is derived from an EMBL/GenBank/DDBJ whole genome shotgun (WGS) entry which is preliminary data.</text>
</comment>
<organism evidence="2 3">
    <name type="scientific">Oryzihumus leptocrescens</name>
    <dbReference type="NCBI Taxonomy" id="297536"/>
    <lineage>
        <taxon>Bacteria</taxon>
        <taxon>Bacillati</taxon>
        <taxon>Actinomycetota</taxon>
        <taxon>Actinomycetes</taxon>
        <taxon>Micrococcales</taxon>
        <taxon>Intrasporangiaceae</taxon>
        <taxon>Oryzihumus</taxon>
    </lineage>
</organism>